<feature type="chain" id="PRO_5039454093" evidence="2">
    <location>
        <begin position="23"/>
        <end position="216"/>
    </location>
</feature>
<feature type="compositionally biased region" description="Low complexity" evidence="1">
    <location>
        <begin position="32"/>
        <end position="49"/>
    </location>
</feature>
<organism evidence="4 5">
    <name type="scientific">Actinomyces bouchesdurhonensis</name>
    <dbReference type="NCBI Taxonomy" id="1852361"/>
    <lineage>
        <taxon>Bacteria</taxon>
        <taxon>Bacillati</taxon>
        <taxon>Actinomycetota</taxon>
        <taxon>Actinomycetes</taxon>
        <taxon>Actinomycetales</taxon>
        <taxon>Actinomycetaceae</taxon>
        <taxon>Actinomyces</taxon>
    </lineage>
</organism>
<evidence type="ECO:0000313" key="4">
    <source>
        <dbReference type="EMBL" id="MBF0966528.1"/>
    </source>
</evidence>
<proteinExistence type="predicted"/>
<evidence type="ECO:0000256" key="1">
    <source>
        <dbReference type="SAM" id="MobiDB-lite"/>
    </source>
</evidence>
<evidence type="ECO:0000256" key="2">
    <source>
        <dbReference type="SAM" id="SignalP"/>
    </source>
</evidence>
<dbReference type="AlphaFoldDB" id="A0A929RP76"/>
<evidence type="ECO:0000313" key="5">
    <source>
        <dbReference type="Proteomes" id="UP000759246"/>
    </source>
</evidence>
<reference evidence="4" key="1">
    <citation type="submission" date="2020-04" db="EMBL/GenBank/DDBJ databases">
        <title>Deep metagenomics examines the oral microbiome during advanced dental caries in children, revealing novel taxa and co-occurrences with host molecules.</title>
        <authorList>
            <person name="Baker J.L."/>
            <person name="Morton J.T."/>
            <person name="Dinis M."/>
            <person name="Alvarez R."/>
            <person name="Tran N.C."/>
            <person name="Knight R."/>
            <person name="Edlund A."/>
        </authorList>
    </citation>
    <scope>NUCLEOTIDE SEQUENCE</scope>
    <source>
        <strain evidence="4">JCVI_30_bin.13</strain>
    </source>
</reference>
<dbReference type="EMBL" id="JABZGF010000132">
    <property type="protein sequence ID" value="MBF0966528.1"/>
    <property type="molecule type" value="Genomic_DNA"/>
</dbReference>
<protein>
    <submittedName>
        <fullName evidence="4">DUF4232 domain-containing protein</fullName>
    </submittedName>
</protein>
<dbReference type="Pfam" id="PF14016">
    <property type="entry name" value="DUF4232"/>
    <property type="match status" value="1"/>
</dbReference>
<dbReference type="PROSITE" id="PS51257">
    <property type="entry name" value="PROKAR_LIPOPROTEIN"/>
    <property type="match status" value="1"/>
</dbReference>
<accession>A0A929RP76</accession>
<feature type="compositionally biased region" description="Polar residues" evidence="1">
    <location>
        <begin position="50"/>
        <end position="72"/>
    </location>
</feature>
<dbReference type="InterPro" id="IPR025326">
    <property type="entry name" value="DUF4232"/>
</dbReference>
<name>A0A929RP76_9ACTO</name>
<feature type="region of interest" description="Disordered" evidence="1">
    <location>
        <begin position="24"/>
        <end position="81"/>
    </location>
</feature>
<sequence>MMNTRRFLAVTALSALVLGVGACSPKGGQPESGATSSPATPGASASSSAVPTQSGEAGQSGEAAQSTSTDRGNQAPDVDVSDNKARCDLTNLQPVVSSNQQIGTTTYVELTFTNEGTPCWISGFPQVSFASGGATVSEAVRDGEDPGNVYTIPQGGQVGVTLTAESVDGVDGCTAENTDRVDIADANGGGSTSLLLSLGVCQNIASVAVGPYEPRS</sequence>
<feature type="signal peptide" evidence="2">
    <location>
        <begin position="1"/>
        <end position="22"/>
    </location>
</feature>
<keyword evidence="2" id="KW-0732">Signal</keyword>
<evidence type="ECO:0000259" key="3">
    <source>
        <dbReference type="Pfam" id="PF14016"/>
    </source>
</evidence>
<gene>
    <name evidence="4" type="ORF">HXK09_05120</name>
</gene>
<dbReference type="Proteomes" id="UP000759246">
    <property type="component" value="Unassembled WGS sequence"/>
</dbReference>
<comment type="caution">
    <text evidence="4">The sequence shown here is derived from an EMBL/GenBank/DDBJ whole genome shotgun (WGS) entry which is preliminary data.</text>
</comment>
<feature type="domain" description="DUF4232" evidence="3">
    <location>
        <begin position="87"/>
        <end position="197"/>
    </location>
</feature>